<name>A0ABS1KSJ4_9BACT</name>
<keyword evidence="2" id="KW-0732">Signal</keyword>
<dbReference type="Proteomes" id="UP000613030">
    <property type="component" value="Unassembled WGS sequence"/>
</dbReference>
<dbReference type="Pfam" id="PF14257">
    <property type="entry name" value="DUF4349"/>
    <property type="match status" value="1"/>
</dbReference>
<organism evidence="4 5">
    <name type="scientific">Chryseolinea lacunae</name>
    <dbReference type="NCBI Taxonomy" id="2801331"/>
    <lineage>
        <taxon>Bacteria</taxon>
        <taxon>Pseudomonadati</taxon>
        <taxon>Bacteroidota</taxon>
        <taxon>Cytophagia</taxon>
        <taxon>Cytophagales</taxon>
        <taxon>Fulvivirgaceae</taxon>
        <taxon>Chryseolinea</taxon>
    </lineage>
</organism>
<evidence type="ECO:0000313" key="5">
    <source>
        <dbReference type="Proteomes" id="UP000613030"/>
    </source>
</evidence>
<evidence type="ECO:0000256" key="2">
    <source>
        <dbReference type="SAM" id="SignalP"/>
    </source>
</evidence>
<dbReference type="RefSeq" id="WP_202010113.1">
    <property type="nucleotide sequence ID" value="NZ_JAERRB010000004.1"/>
</dbReference>
<evidence type="ECO:0000256" key="1">
    <source>
        <dbReference type="SAM" id="Coils"/>
    </source>
</evidence>
<protein>
    <submittedName>
        <fullName evidence="4">DUF4349 domain-containing protein</fullName>
    </submittedName>
</protein>
<keyword evidence="5" id="KW-1185">Reference proteome</keyword>
<sequence>MKARMKTLALHGLLMLVMLACSPAVQRSMTSSRSKETSSDDRQITYHAHVTLRLLEPDSLNKALPEFAKKYDGYALTLGDNTSSIRVSSARLREALDGLAHYGKITQKNITGEDITEDHEDATIRLENAEKARQRYLQLLEKAETVEAAVKVEKELERLNGEIDQLKSKLDRQNHLLAYSTVTITLEKKYKTGILGYPLVWSYKAVRWLFVRNS</sequence>
<keyword evidence="1" id="KW-0175">Coiled coil</keyword>
<dbReference type="PROSITE" id="PS51257">
    <property type="entry name" value="PROKAR_LIPOPROTEIN"/>
    <property type="match status" value="1"/>
</dbReference>
<comment type="caution">
    <text evidence="4">The sequence shown here is derived from an EMBL/GenBank/DDBJ whole genome shotgun (WGS) entry which is preliminary data.</text>
</comment>
<feature type="domain" description="DUF4349" evidence="3">
    <location>
        <begin position="42"/>
        <end position="191"/>
    </location>
</feature>
<evidence type="ECO:0000313" key="4">
    <source>
        <dbReference type="EMBL" id="MBL0742168.1"/>
    </source>
</evidence>
<evidence type="ECO:0000259" key="3">
    <source>
        <dbReference type="Pfam" id="PF14257"/>
    </source>
</evidence>
<feature type="chain" id="PRO_5045087423" evidence="2">
    <location>
        <begin position="27"/>
        <end position="214"/>
    </location>
</feature>
<gene>
    <name evidence="4" type="ORF">JI741_13140</name>
</gene>
<proteinExistence type="predicted"/>
<feature type="coiled-coil region" evidence="1">
    <location>
        <begin position="112"/>
        <end position="176"/>
    </location>
</feature>
<dbReference type="InterPro" id="IPR025645">
    <property type="entry name" value="DUF4349"/>
</dbReference>
<accession>A0ABS1KSJ4</accession>
<reference evidence="4 5" key="1">
    <citation type="submission" date="2021-01" db="EMBL/GenBank/DDBJ databases">
        <title>Chryseolinea sp. Jin1 Genome sequencing and assembly.</title>
        <authorList>
            <person name="Kim I."/>
        </authorList>
    </citation>
    <scope>NUCLEOTIDE SEQUENCE [LARGE SCALE GENOMIC DNA]</scope>
    <source>
        <strain evidence="4 5">Jin1</strain>
    </source>
</reference>
<dbReference type="EMBL" id="JAERRB010000004">
    <property type="protein sequence ID" value="MBL0742168.1"/>
    <property type="molecule type" value="Genomic_DNA"/>
</dbReference>
<feature type="signal peptide" evidence="2">
    <location>
        <begin position="1"/>
        <end position="26"/>
    </location>
</feature>